<organism evidence="10 11">
    <name type="scientific">Pararcticibacter amylolyticus</name>
    <dbReference type="NCBI Taxonomy" id="2173175"/>
    <lineage>
        <taxon>Bacteria</taxon>
        <taxon>Pseudomonadati</taxon>
        <taxon>Bacteroidota</taxon>
        <taxon>Sphingobacteriia</taxon>
        <taxon>Sphingobacteriales</taxon>
        <taxon>Sphingobacteriaceae</taxon>
        <taxon>Pararcticibacter</taxon>
    </lineage>
</organism>
<dbReference type="GO" id="GO:0015562">
    <property type="term" value="F:efflux transmembrane transporter activity"/>
    <property type="evidence" value="ECO:0007669"/>
    <property type="project" value="InterPro"/>
</dbReference>
<reference evidence="10 11" key="1">
    <citation type="submission" date="2018-04" db="EMBL/GenBank/DDBJ databases">
        <title>Pedobacter chongqingensis sp. nov., isolated from a rottenly hemp rope.</title>
        <authorList>
            <person name="Cai Y."/>
        </authorList>
    </citation>
    <scope>NUCLEOTIDE SEQUENCE [LARGE SCALE GENOMIC DNA]</scope>
    <source>
        <strain evidence="10 11">FJ4-8</strain>
    </source>
</reference>
<dbReference type="InterPro" id="IPR003423">
    <property type="entry name" value="OMP_efflux"/>
</dbReference>
<evidence type="ECO:0000256" key="2">
    <source>
        <dbReference type="ARBA" id="ARBA00007613"/>
    </source>
</evidence>
<dbReference type="PANTHER" id="PTHR30026:SF20">
    <property type="entry name" value="OUTER MEMBRANE PROTEIN TOLC"/>
    <property type="match status" value="1"/>
</dbReference>
<gene>
    <name evidence="10" type="ORF">DDR33_05925</name>
</gene>
<feature type="signal peptide" evidence="9">
    <location>
        <begin position="1"/>
        <end position="23"/>
    </location>
</feature>
<evidence type="ECO:0000256" key="5">
    <source>
        <dbReference type="ARBA" id="ARBA00022692"/>
    </source>
</evidence>
<dbReference type="OrthoDB" id="1271612at2"/>
<dbReference type="GO" id="GO:0015288">
    <property type="term" value="F:porin activity"/>
    <property type="evidence" value="ECO:0007669"/>
    <property type="project" value="TreeGrafter"/>
</dbReference>
<dbReference type="InterPro" id="IPR051906">
    <property type="entry name" value="TolC-like"/>
</dbReference>
<proteinExistence type="inferred from homology"/>
<dbReference type="Gene3D" id="1.20.1600.10">
    <property type="entry name" value="Outer membrane efflux proteins (OEP)"/>
    <property type="match status" value="1"/>
</dbReference>
<dbReference type="RefSeq" id="WP_109414862.1">
    <property type="nucleotide sequence ID" value="NZ_QEAS01000004.1"/>
</dbReference>
<evidence type="ECO:0000256" key="1">
    <source>
        <dbReference type="ARBA" id="ARBA00004442"/>
    </source>
</evidence>
<protein>
    <submittedName>
        <fullName evidence="10">TolC family protein</fullName>
    </submittedName>
</protein>
<comment type="similarity">
    <text evidence="2">Belongs to the outer membrane factor (OMF) (TC 1.B.17) family.</text>
</comment>
<evidence type="ECO:0000256" key="4">
    <source>
        <dbReference type="ARBA" id="ARBA00022452"/>
    </source>
</evidence>
<keyword evidence="9" id="KW-0732">Signal</keyword>
<evidence type="ECO:0000256" key="3">
    <source>
        <dbReference type="ARBA" id="ARBA00022448"/>
    </source>
</evidence>
<keyword evidence="7" id="KW-0998">Cell outer membrane</keyword>
<dbReference type="EMBL" id="QEAS01000004">
    <property type="protein sequence ID" value="PWG81378.1"/>
    <property type="molecule type" value="Genomic_DNA"/>
</dbReference>
<dbReference type="GO" id="GO:1990281">
    <property type="term" value="C:efflux pump complex"/>
    <property type="evidence" value="ECO:0007669"/>
    <property type="project" value="TreeGrafter"/>
</dbReference>
<dbReference type="SUPFAM" id="SSF56954">
    <property type="entry name" value="Outer membrane efflux proteins (OEP)"/>
    <property type="match status" value="1"/>
</dbReference>
<evidence type="ECO:0000313" key="11">
    <source>
        <dbReference type="Proteomes" id="UP000245647"/>
    </source>
</evidence>
<keyword evidence="8" id="KW-0175">Coiled coil</keyword>
<keyword evidence="11" id="KW-1185">Reference proteome</keyword>
<dbReference type="PANTHER" id="PTHR30026">
    <property type="entry name" value="OUTER MEMBRANE PROTEIN TOLC"/>
    <property type="match status" value="1"/>
</dbReference>
<keyword evidence="6" id="KW-0472">Membrane</keyword>
<comment type="caution">
    <text evidence="10">The sequence shown here is derived from an EMBL/GenBank/DDBJ whole genome shotgun (WGS) entry which is preliminary data.</text>
</comment>
<comment type="subcellular location">
    <subcellularLocation>
        <location evidence="1">Cell outer membrane</location>
    </subcellularLocation>
</comment>
<keyword evidence="4" id="KW-1134">Transmembrane beta strand</keyword>
<accession>A0A2U2PJ01</accession>
<keyword evidence="3" id="KW-0813">Transport</keyword>
<dbReference type="AlphaFoldDB" id="A0A2U2PJ01"/>
<evidence type="ECO:0000256" key="6">
    <source>
        <dbReference type="ARBA" id="ARBA00023136"/>
    </source>
</evidence>
<evidence type="ECO:0000256" key="8">
    <source>
        <dbReference type="SAM" id="Coils"/>
    </source>
</evidence>
<dbReference type="Pfam" id="PF02321">
    <property type="entry name" value="OEP"/>
    <property type="match status" value="2"/>
</dbReference>
<dbReference type="Proteomes" id="UP000245647">
    <property type="component" value="Unassembled WGS sequence"/>
</dbReference>
<evidence type="ECO:0000256" key="7">
    <source>
        <dbReference type="ARBA" id="ARBA00023237"/>
    </source>
</evidence>
<keyword evidence="5" id="KW-0812">Transmembrane</keyword>
<dbReference type="GO" id="GO:0009279">
    <property type="term" value="C:cell outer membrane"/>
    <property type="evidence" value="ECO:0007669"/>
    <property type="project" value="UniProtKB-SubCell"/>
</dbReference>
<evidence type="ECO:0000256" key="9">
    <source>
        <dbReference type="SAM" id="SignalP"/>
    </source>
</evidence>
<feature type="coiled-coil region" evidence="8">
    <location>
        <begin position="357"/>
        <end position="391"/>
    </location>
</feature>
<name>A0A2U2PJ01_9SPHI</name>
<evidence type="ECO:0000313" key="10">
    <source>
        <dbReference type="EMBL" id="PWG81378.1"/>
    </source>
</evidence>
<sequence>MHLYKSTTFFCILVFLLSRQVNAQNSSSTGIMALDEIWTITESQNRQLKLSDLSRKEGLLSVLEARDKLLPELSVAGDAKLNSKFLIYDKGLFSSPEDVPVSGYGYSLGYSFNMNLFNGGRDRRNIRIKQEEDARRQYEYDLQKNNTKYAVAAAYYDLYKFLQFKDFILAEITSEKKQLSTIQNLHKNGVVLKSDVLRTSVKLSQLELNYSDVEKKIALDKQRLNMLMGRSEDIPLDIPYRDSISIKQIAGAGFGDYLSIALRESPQYKIVHSNIKLSELNVKQVEAARLPRFSAYSNYNYTYPQISFYPYSNDLWGFGQTGIKMQFPIDNLYKSRHSIARARVNTDQQKESALIKRDEISLQVKEAYLQLQQAAENVETAKKNMIQSSEAVRVIRNSYMNQESLLTDLLDAENMLLETKFNLTAALVNLKLNHLRLLAITGIL</sequence>
<feature type="chain" id="PRO_5015576495" evidence="9">
    <location>
        <begin position="24"/>
        <end position="444"/>
    </location>
</feature>